<name>A0A804KWH2_MUSAM</name>
<accession>A0A804KWH2</accession>
<dbReference type="AlphaFoldDB" id="A0A804KWH2"/>
<dbReference type="Proteomes" id="UP000012960">
    <property type="component" value="Unplaced"/>
</dbReference>
<keyword evidence="3" id="KW-1185">Reference proteome</keyword>
<evidence type="ECO:0000313" key="3">
    <source>
        <dbReference type="Proteomes" id="UP000012960"/>
    </source>
</evidence>
<evidence type="ECO:0000256" key="1">
    <source>
        <dbReference type="SAM" id="MobiDB-lite"/>
    </source>
</evidence>
<sequence length="121" mass="12394">MPSSFTSHHSLPLPSRWHRRPPPPSSPFLPSSTPEATQAHVPASVPACPPPRQYSSSFGRPWSPCATSVAPSVASFTVTPTQPAYASPATRSSTPPTPSPAATSAPSSAISASPGPPPFDA</sequence>
<evidence type="ECO:0000313" key="2">
    <source>
        <dbReference type="EnsemblPlants" id="Ma10_p15430.1"/>
    </source>
</evidence>
<proteinExistence type="predicted"/>
<feature type="compositionally biased region" description="Low complexity" evidence="1">
    <location>
        <begin position="83"/>
        <end position="113"/>
    </location>
</feature>
<organism evidence="2 3">
    <name type="scientific">Musa acuminata subsp. malaccensis</name>
    <name type="common">Wild banana</name>
    <name type="synonym">Musa malaccensis</name>
    <dbReference type="NCBI Taxonomy" id="214687"/>
    <lineage>
        <taxon>Eukaryota</taxon>
        <taxon>Viridiplantae</taxon>
        <taxon>Streptophyta</taxon>
        <taxon>Embryophyta</taxon>
        <taxon>Tracheophyta</taxon>
        <taxon>Spermatophyta</taxon>
        <taxon>Magnoliopsida</taxon>
        <taxon>Liliopsida</taxon>
        <taxon>Zingiberales</taxon>
        <taxon>Musaceae</taxon>
        <taxon>Musa</taxon>
    </lineage>
</organism>
<dbReference type="InParanoid" id="A0A804KWH2"/>
<protein>
    <submittedName>
        <fullName evidence="2">Uncharacterized protein</fullName>
    </submittedName>
</protein>
<feature type="region of interest" description="Disordered" evidence="1">
    <location>
        <begin position="1"/>
        <end position="61"/>
    </location>
</feature>
<dbReference type="EnsemblPlants" id="Ma10_t15430.1">
    <property type="protein sequence ID" value="Ma10_p15430.1"/>
    <property type="gene ID" value="Ma10_g15430"/>
</dbReference>
<dbReference type="Gramene" id="Ma10_t15430.1">
    <property type="protein sequence ID" value="Ma10_p15430.1"/>
    <property type="gene ID" value="Ma10_g15430"/>
</dbReference>
<feature type="region of interest" description="Disordered" evidence="1">
    <location>
        <begin position="82"/>
        <end position="121"/>
    </location>
</feature>
<reference evidence="2" key="1">
    <citation type="submission" date="2021-05" db="UniProtKB">
        <authorList>
            <consortium name="EnsemblPlants"/>
        </authorList>
    </citation>
    <scope>IDENTIFICATION</scope>
    <source>
        <strain evidence="2">subsp. malaccensis</strain>
    </source>
</reference>